<dbReference type="InterPro" id="IPR036259">
    <property type="entry name" value="MFS_trans_sf"/>
</dbReference>
<keyword evidence="6 8" id="KW-1133">Transmembrane helix</keyword>
<evidence type="ECO:0000256" key="7">
    <source>
        <dbReference type="ARBA" id="ARBA00023136"/>
    </source>
</evidence>
<dbReference type="PROSITE" id="PS50850">
    <property type="entry name" value="MFS"/>
    <property type="match status" value="1"/>
</dbReference>
<dbReference type="InterPro" id="IPR020846">
    <property type="entry name" value="MFS_dom"/>
</dbReference>
<comment type="similarity">
    <text evidence="2">Belongs to the major facilitator superfamily. Bcr/CmlA family.</text>
</comment>
<feature type="transmembrane region" description="Helical" evidence="8">
    <location>
        <begin position="250"/>
        <end position="269"/>
    </location>
</feature>
<dbReference type="Pfam" id="PF07690">
    <property type="entry name" value="MFS_1"/>
    <property type="match status" value="1"/>
</dbReference>
<evidence type="ECO:0000256" key="8">
    <source>
        <dbReference type="SAM" id="Phobius"/>
    </source>
</evidence>
<feature type="transmembrane region" description="Helical" evidence="8">
    <location>
        <begin position="77"/>
        <end position="97"/>
    </location>
</feature>
<dbReference type="PANTHER" id="PTHR23502:SF132">
    <property type="entry name" value="POLYAMINE TRANSPORTER 2-RELATED"/>
    <property type="match status" value="1"/>
</dbReference>
<dbReference type="Proteomes" id="UP001595953">
    <property type="component" value="Unassembled WGS sequence"/>
</dbReference>
<keyword evidence="11" id="KW-1185">Reference proteome</keyword>
<feature type="transmembrane region" description="Helical" evidence="8">
    <location>
        <begin position="370"/>
        <end position="390"/>
    </location>
</feature>
<evidence type="ECO:0000256" key="6">
    <source>
        <dbReference type="ARBA" id="ARBA00022989"/>
    </source>
</evidence>
<organism evidence="10 11">
    <name type="scientific">Geojedonia litorea</name>
    <dbReference type="NCBI Taxonomy" id="1268269"/>
    <lineage>
        <taxon>Bacteria</taxon>
        <taxon>Pseudomonadati</taxon>
        <taxon>Bacteroidota</taxon>
        <taxon>Flavobacteriia</taxon>
        <taxon>Flavobacteriales</taxon>
        <taxon>Flavobacteriaceae</taxon>
        <taxon>Geojedonia</taxon>
    </lineage>
</organism>
<comment type="subcellular location">
    <subcellularLocation>
        <location evidence="1">Cell membrane</location>
        <topology evidence="1">Multi-pass membrane protein</topology>
    </subcellularLocation>
</comment>
<evidence type="ECO:0000259" key="9">
    <source>
        <dbReference type="PROSITE" id="PS50850"/>
    </source>
</evidence>
<protein>
    <submittedName>
        <fullName evidence="10">Multidrug effflux MFS transporter</fullName>
    </submittedName>
</protein>
<feature type="transmembrane region" description="Helical" evidence="8">
    <location>
        <begin position="341"/>
        <end position="364"/>
    </location>
</feature>
<evidence type="ECO:0000313" key="10">
    <source>
        <dbReference type="EMBL" id="MFC4721797.1"/>
    </source>
</evidence>
<dbReference type="RefSeq" id="WP_387961752.1">
    <property type="nucleotide sequence ID" value="NZ_JBHSGP010000008.1"/>
</dbReference>
<feature type="transmembrane region" description="Helical" evidence="8">
    <location>
        <begin position="281"/>
        <end position="301"/>
    </location>
</feature>
<dbReference type="InterPro" id="IPR011701">
    <property type="entry name" value="MFS"/>
</dbReference>
<keyword evidence="5 8" id="KW-0812">Transmembrane</keyword>
<dbReference type="SUPFAM" id="SSF103473">
    <property type="entry name" value="MFS general substrate transporter"/>
    <property type="match status" value="1"/>
</dbReference>
<feature type="transmembrane region" description="Helical" evidence="8">
    <location>
        <begin position="12"/>
        <end position="30"/>
    </location>
</feature>
<keyword evidence="3" id="KW-0813">Transport</keyword>
<proteinExistence type="inferred from homology"/>
<feature type="transmembrane region" description="Helical" evidence="8">
    <location>
        <begin position="216"/>
        <end position="235"/>
    </location>
</feature>
<sequence>MQKQAPFRLEFVALMASLMSIVALSIDALLPALPEISASLGVTKVHDNQFLITMIFLGIGFGQLVFGPLSDSFGRKAIVYIGFLLFIVASIICLTTKSFEMMLFGRVLQGIGLASPRTMSIAMIRDSYHGDYMAKIVSIVVMVFILVPVIAPTLGQLLLYWYDWKAIFYVNLGFGLLVMLWFWWRQDETLAKQRRIPFRPSIFITGTKAFFKFKDAVGYTLVSGFITGSFIVYLSTSQQIFEQQYQLAELFPFIFASLAISVGLSTYLNSRFVVRFGARNIAFYAALAYTLISLLYVFLFINGNNPGIGVLISFFAFQFFAVGLLFGNLRALAMEPLGHMAGIGAALNGFISTVMAVPIANYIGSFVKTSVLPLFIGFSIFGLLSVLVFLRLNVIERRAAQQTV</sequence>
<evidence type="ECO:0000313" key="11">
    <source>
        <dbReference type="Proteomes" id="UP001595953"/>
    </source>
</evidence>
<keyword evidence="4" id="KW-1003">Cell membrane</keyword>
<evidence type="ECO:0000256" key="1">
    <source>
        <dbReference type="ARBA" id="ARBA00004651"/>
    </source>
</evidence>
<dbReference type="EMBL" id="JBHSGP010000008">
    <property type="protein sequence ID" value="MFC4721797.1"/>
    <property type="molecule type" value="Genomic_DNA"/>
</dbReference>
<evidence type="ECO:0000256" key="2">
    <source>
        <dbReference type="ARBA" id="ARBA00006236"/>
    </source>
</evidence>
<evidence type="ECO:0000256" key="5">
    <source>
        <dbReference type="ARBA" id="ARBA00022692"/>
    </source>
</evidence>
<dbReference type="InterPro" id="IPR004812">
    <property type="entry name" value="Efflux_drug-R_Bcr/CmlA"/>
</dbReference>
<feature type="transmembrane region" description="Helical" evidence="8">
    <location>
        <begin position="307"/>
        <end position="329"/>
    </location>
</feature>
<dbReference type="CDD" id="cd17320">
    <property type="entry name" value="MFS_MdfA_MDR_like"/>
    <property type="match status" value="1"/>
</dbReference>
<comment type="caution">
    <text evidence="10">The sequence shown here is derived from an EMBL/GenBank/DDBJ whole genome shotgun (WGS) entry which is preliminary data.</text>
</comment>
<dbReference type="NCBIfam" id="TIGR00710">
    <property type="entry name" value="efflux_Bcr_CflA"/>
    <property type="match status" value="1"/>
</dbReference>
<evidence type="ECO:0000256" key="3">
    <source>
        <dbReference type="ARBA" id="ARBA00022448"/>
    </source>
</evidence>
<dbReference type="Gene3D" id="1.20.1720.10">
    <property type="entry name" value="Multidrug resistance protein D"/>
    <property type="match status" value="1"/>
</dbReference>
<feature type="transmembrane region" description="Helical" evidence="8">
    <location>
        <begin position="50"/>
        <end position="70"/>
    </location>
</feature>
<gene>
    <name evidence="10" type="ORF">ACFO5O_05670</name>
</gene>
<keyword evidence="7 8" id="KW-0472">Membrane</keyword>
<feature type="domain" description="Major facilitator superfamily (MFS) profile" evidence="9">
    <location>
        <begin position="9"/>
        <end position="397"/>
    </location>
</feature>
<feature type="transmembrane region" description="Helical" evidence="8">
    <location>
        <begin position="166"/>
        <end position="184"/>
    </location>
</feature>
<evidence type="ECO:0000256" key="4">
    <source>
        <dbReference type="ARBA" id="ARBA00022475"/>
    </source>
</evidence>
<reference evidence="11" key="1">
    <citation type="journal article" date="2019" name="Int. J. Syst. Evol. Microbiol.">
        <title>The Global Catalogue of Microorganisms (GCM) 10K type strain sequencing project: providing services to taxonomists for standard genome sequencing and annotation.</title>
        <authorList>
            <consortium name="The Broad Institute Genomics Platform"/>
            <consortium name="The Broad Institute Genome Sequencing Center for Infectious Disease"/>
            <person name="Wu L."/>
            <person name="Ma J."/>
        </authorList>
    </citation>
    <scope>NUCLEOTIDE SEQUENCE [LARGE SCALE GENOMIC DNA]</scope>
    <source>
        <strain evidence="11">CCUG 63682</strain>
    </source>
</reference>
<name>A0ABV9N0Q4_9FLAO</name>
<dbReference type="PANTHER" id="PTHR23502">
    <property type="entry name" value="MAJOR FACILITATOR SUPERFAMILY"/>
    <property type="match status" value="1"/>
</dbReference>
<accession>A0ABV9N0Q4</accession>
<feature type="transmembrane region" description="Helical" evidence="8">
    <location>
        <begin position="136"/>
        <end position="160"/>
    </location>
</feature>